<dbReference type="EMBL" id="FR824304">
    <property type="protein sequence ID" value="CCA24798.1"/>
    <property type="molecule type" value="Genomic_DNA"/>
</dbReference>
<reference evidence="1" key="2">
    <citation type="submission" date="2011-02" db="EMBL/GenBank/DDBJ databases">
        <authorList>
            <person name="MacLean D."/>
        </authorList>
    </citation>
    <scope>NUCLEOTIDE SEQUENCE</scope>
</reference>
<accession>F0WTV4</accession>
<dbReference type="HOGENOM" id="CLU_2927389_0_0_1"/>
<gene>
    <name evidence="1" type="primary">AlNc14C259G9779</name>
    <name evidence="1" type="ORF">ALNC14_109420</name>
</gene>
<protein>
    <submittedName>
        <fullName evidence="1">AlNc14C259G9779 protein</fullName>
    </submittedName>
</protein>
<sequence>MDHTVRVWSIPALNQSAHHTSFLSRVHTGGVRVAKSALAGTHYVSGGYGLLKRKSVIICKF</sequence>
<organism evidence="1">
    <name type="scientific">Albugo laibachii Nc14</name>
    <dbReference type="NCBI Taxonomy" id="890382"/>
    <lineage>
        <taxon>Eukaryota</taxon>
        <taxon>Sar</taxon>
        <taxon>Stramenopiles</taxon>
        <taxon>Oomycota</taxon>
        <taxon>Peronosporomycetes</taxon>
        <taxon>Albuginales</taxon>
        <taxon>Albuginaceae</taxon>
        <taxon>Albugo</taxon>
    </lineage>
</organism>
<name>F0WTV4_9STRA</name>
<proteinExistence type="predicted"/>
<evidence type="ECO:0000313" key="1">
    <source>
        <dbReference type="EMBL" id="CCA24798.1"/>
    </source>
</evidence>
<reference evidence="1" key="1">
    <citation type="journal article" date="2011" name="PLoS Biol.">
        <title>Gene gain and loss during evolution of obligate parasitism in the white rust pathogen of Arabidopsis thaliana.</title>
        <authorList>
            <person name="Kemen E."/>
            <person name="Gardiner A."/>
            <person name="Schultz-Larsen T."/>
            <person name="Kemen A.C."/>
            <person name="Balmuth A.L."/>
            <person name="Robert-Seilaniantz A."/>
            <person name="Bailey K."/>
            <person name="Holub E."/>
            <person name="Studholme D.J."/>
            <person name="Maclean D."/>
            <person name="Jones J.D."/>
        </authorList>
    </citation>
    <scope>NUCLEOTIDE SEQUENCE</scope>
</reference>
<dbReference type="AlphaFoldDB" id="F0WTV4"/>